<dbReference type="PANTHER" id="PTHR36451">
    <property type="entry name" value="PAPS-DEPENDENT SULFOTRANSFERASE STF3"/>
    <property type="match status" value="1"/>
</dbReference>
<accession>A0ABT6CKZ4</accession>
<dbReference type="EMBL" id="JAROCY010000015">
    <property type="protein sequence ID" value="MDF8334596.1"/>
    <property type="molecule type" value="Genomic_DNA"/>
</dbReference>
<protein>
    <submittedName>
        <fullName evidence="1">Sulfotransferase</fullName>
    </submittedName>
</protein>
<gene>
    <name evidence="1" type="ORF">POM99_15415</name>
</gene>
<dbReference type="InterPro" id="IPR052736">
    <property type="entry name" value="Stf3_sulfotransferase"/>
</dbReference>
<name>A0ABT6CKZ4_9SPHN</name>
<dbReference type="Gene3D" id="3.40.50.300">
    <property type="entry name" value="P-loop containing nucleotide triphosphate hydrolases"/>
    <property type="match status" value="1"/>
</dbReference>
<evidence type="ECO:0000313" key="2">
    <source>
        <dbReference type="Proteomes" id="UP001222770"/>
    </source>
</evidence>
<keyword evidence="2" id="KW-1185">Reference proteome</keyword>
<evidence type="ECO:0000313" key="1">
    <source>
        <dbReference type="EMBL" id="MDF8334596.1"/>
    </source>
</evidence>
<reference evidence="1 2" key="1">
    <citation type="submission" date="2023-03" db="EMBL/GenBank/DDBJ databases">
        <title>Novosphingobium cyanobacteriorum sp. nov., isolated from a eutrophic reservoir during the Microcystis bloom period.</title>
        <authorList>
            <person name="Kang M."/>
            <person name="Le V."/>
            <person name="Ko S.-R."/>
            <person name="Lee S.-A."/>
            <person name="Ahn C.-Y."/>
        </authorList>
    </citation>
    <scope>NUCLEOTIDE SEQUENCE [LARGE SCALE GENOMIC DNA]</scope>
    <source>
        <strain evidence="1 2">HBC54</strain>
    </source>
</reference>
<organism evidence="1 2">
    <name type="scientific">Novosphingobium cyanobacteriorum</name>
    <dbReference type="NCBI Taxonomy" id="3024215"/>
    <lineage>
        <taxon>Bacteria</taxon>
        <taxon>Pseudomonadati</taxon>
        <taxon>Pseudomonadota</taxon>
        <taxon>Alphaproteobacteria</taxon>
        <taxon>Sphingomonadales</taxon>
        <taxon>Sphingomonadaceae</taxon>
        <taxon>Novosphingobium</taxon>
    </lineage>
</organism>
<dbReference type="PANTHER" id="PTHR36451:SF1">
    <property type="entry name" value="OMEGA-HYDROXY-BETA-DIHYDROMENAQUINONE-9 SULFOTRANSFERASE STF3"/>
    <property type="match status" value="1"/>
</dbReference>
<sequence>MTTVQAQDHAAEAIAAGLCEEASRRTGLVDFGPDDFRMPLAMVAAHLTSPLLSDVGRASLREDLVVALVGRLVRENEWKKNPGWQERKIDRPLIICGIPRTGTTALHKLLSVDPQFQGLEHWLTSWPMPRPQRTEWPQQQGYRNAVAALEKLFELIPQLRISHEIVADEVDECLEILRLDFIANRFPSIYMLPDYDAWFQAQDETPLYRRLADTIRLIGLHDNRTWLLKNPGHFGHLDELFEAFPDARVVITHRDPVKSLGSLGSVLAGGRQMFYADPQIDTIGPRELTYWSRAKEATDRTRCWLPAGQILDVDHLDFHRAPIGTVRKIYDHFGLTLSDEVATSMEAWLASNPADKHGAHSYRLEDYGITADRIRSLLGEG</sequence>
<dbReference type="SUPFAM" id="SSF52540">
    <property type="entry name" value="P-loop containing nucleoside triphosphate hydrolases"/>
    <property type="match status" value="1"/>
</dbReference>
<dbReference type="Proteomes" id="UP001222770">
    <property type="component" value="Unassembled WGS sequence"/>
</dbReference>
<dbReference type="InterPro" id="IPR027417">
    <property type="entry name" value="P-loop_NTPase"/>
</dbReference>
<comment type="caution">
    <text evidence="1">The sequence shown here is derived from an EMBL/GenBank/DDBJ whole genome shotgun (WGS) entry which is preliminary data.</text>
</comment>
<dbReference type="RefSeq" id="WP_277279371.1">
    <property type="nucleotide sequence ID" value="NZ_JAROCY010000015.1"/>
</dbReference>
<dbReference type="Pfam" id="PF13469">
    <property type="entry name" value="Sulfotransfer_3"/>
    <property type="match status" value="1"/>
</dbReference>
<proteinExistence type="predicted"/>